<comment type="similarity">
    <text evidence="5">Belongs to the zinc-containing alcohol dehydrogenase family.</text>
</comment>
<sequence>MKQQFKDRSTDATENIQFPTLPAKRSETEKMKAVEWLGTKSVRVSEVPKVEITDPQDVLVKITGTTICGSDLHLYHNLFPSGSMHKHDILGHEAVGIVESVGHQVKNIQPGDRVAISFDICCGQCQYCQREEYSLCDRTNPSKEMEAFYGSRSAGIFGYSHLLGGYEGIQAEYARVPYGDHNCLKLSGKLPDEVAVLLSDVACTAWHGNELAKVGPGDIVAVFGCGPVGAAAAMWASFRGASRVIVVDKEQYRLDLVAKNVKNVETVNISKVDVIKTIQKLVPHGVTATIECAGFRFPRDFLHKIQQKLRIETDDSQIIDDIFTVSRKHGRIALIGDYIGFANQFPIGMLHAKSLQLTGGQCFVQKYWKHLCHILENGEADLSWIITHRFPFEDAAKVYKMFDQHEDGIVKCFLKTHTQDTQAQ</sequence>
<dbReference type="InterPro" id="IPR036291">
    <property type="entry name" value="NAD(P)-bd_dom_sf"/>
</dbReference>
<dbReference type="PANTHER" id="PTHR42813">
    <property type="entry name" value="ZINC-TYPE ALCOHOL DEHYDROGENASE-LIKE"/>
    <property type="match status" value="1"/>
</dbReference>
<keyword evidence="2 5" id="KW-0479">Metal-binding</keyword>
<comment type="cofactor">
    <cofactor evidence="1 5">
        <name>Zn(2+)</name>
        <dbReference type="ChEBI" id="CHEBI:29105"/>
    </cofactor>
</comment>
<dbReference type="Gene3D" id="3.90.180.10">
    <property type="entry name" value="Medium-chain alcohol dehydrogenases, catalytic domain"/>
    <property type="match status" value="1"/>
</dbReference>
<proteinExistence type="inferred from homology"/>
<feature type="compositionally biased region" description="Basic and acidic residues" evidence="6">
    <location>
        <begin position="1"/>
        <end position="11"/>
    </location>
</feature>
<reference evidence="9" key="1">
    <citation type="submission" date="2021-01" db="EMBL/GenBank/DDBJ databases">
        <authorList>
            <person name="Corre E."/>
            <person name="Pelletier E."/>
            <person name="Niang G."/>
            <person name="Scheremetjew M."/>
            <person name="Finn R."/>
            <person name="Kale V."/>
            <person name="Holt S."/>
            <person name="Cochrane G."/>
            <person name="Meng A."/>
            <person name="Brown T."/>
            <person name="Cohen L."/>
        </authorList>
    </citation>
    <scope>NUCLEOTIDE SEQUENCE</scope>
    <source>
        <strain evidence="9">WS</strain>
    </source>
</reference>
<dbReference type="InterPro" id="IPR002328">
    <property type="entry name" value="ADH_Zn_CS"/>
</dbReference>
<dbReference type="Gene3D" id="3.40.50.720">
    <property type="entry name" value="NAD(P)-binding Rossmann-like Domain"/>
    <property type="match status" value="1"/>
</dbReference>
<evidence type="ECO:0000256" key="4">
    <source>
        <dbReference type="ARBA" id="ARBA00023002"/>
    </source>
</evidence>
<evidence type="ECO:0000259" key="7">
    <source>
        <dbReference type="Pfam" id="PF00107"/>
    </source>
</evidence>
<dbReference type="GO" id="GO:0008270">
    <property type="term" value="F:zinc ion binding"/>
    <property type="evidence" value="ECO:0007669"/>
    <property type="project" value="InterPro"/>
</dbReference>
<keyword evidence="4" id="KW-0560">Oxidoreductase</keyword>
<evidence type="ECO:0000256" key="5">
    <source>
        <dbReference type="RuleBase" id="RU361277"/>
    </source>
</evidence>
<evidence type="ECO:0000256" key="6">
    <source>
        <dbReference type="SAM" id="MobiDB-lite"/>
    </source>
</evidence>
<protein>
    <recommendedName>
        <fullName evidence="10">Enoyl reductase (ER) domain-containing protein</fullName>
    </recommendedName>
</protein>
<dbReference type="Pfam" id="PF08240">
    <property type="entry name" value="ADH_N"/>
    <property type="match status" value="1"/>
</dbReference>
<evidence type="ECO:0000256" key="1">
    <source>
        <dbReference type="ARBA" id="ARBA00001947"/>
    </source>
</evidence>
<dbReference type="CDD" id="cd08283">
    <property type="entry name" value="FDH_like_1"/>
    <property type="match status" value="1"/>
</dbReference>
<dbReference type="AlphaFoldDB" id="A0A7S1KQG6"/>
<gene>
    <name evidence="9" type="ORF">PCOS0759_LOCUS5243</name>
</gene>
<dbReference type="InterPro" id="IPR013154">
    <property type="entry name" value="ADH-like_N"/>
</dbReference>
<accession>A0A7S1KQG6</accession>
<evidence type="ECO:0000313" key="9">
    <source>
        <dbReference type="EMBL" id="CAD9082003.1"/>
    </source>
</evidence>
<dbReference type="InterPro" id="IPR013149">
    <property type="entry name" value="ADH-like_C"/>
</dbReference>
<evidence type="ECO:0000256" key="2">
    <source>
        <dbReference type="ARBA" id="ARBA00022723"/>
    </source>
</evidence>
<dbReference type="SUPFAM" id="SSF50129">
    <property type="entry name" value="GroES-like"/>
    <property type="match status" value="1"/>
</dbReference>
<dbReference type="InterPro" id="IPR011032">
    <property type="entry name" value="GroES-like_sf"/>
</dbReference>
<organism evidence="9">
    <name type="scientific">Percolomonas cosmopolitus</name>
    <dbReference type="NCBI Taxonomy" id="63605"/>
    <lineage>
        <taxon>Eukaryota</taxon>
        <taxon>Discoba</taxon>
        <taxon>Heterolobosea</taxon>
        <taxon>Tetramitia</taxon>
        <taxon>Eutetramitia</taxon>
        <taxon>Percolomonadidae</taxon>
        <taxon>Percolomonas</taxon>
    </lineage>
</organism>
<name>A0A7S1KQG6_9EUKA</name>
<evidence type="ECO:0000256" key="3">
    <source>
        <dbReference type="ARBA" id="ARBA00022833"/>
    </source>
</evidence>
<feature type="domain" description="Alcohol dehydrogenase-like N-terminal" evidence="8">
    <location>
        <begin position="55"/>
        <end position="185"/>
    </location>
</feature>
<dbReference type="EMBL" id="HBGD01006323">
    <property type="protein sequence ID" value="CAD9082003.1"/>
    <property type="molecule type" value="Transcribed_RNA"/>
</dbReference>
<dbReference type="GO" id="GO:0016491">
    <property type="term" value="F:oxidoreductase activity"/>
    <property type="evidence" value="ECO:0007669"/>
    <property type="project" value="UniProtKB-KW"/>
</dbReference>
<feature type="domain" description="Alcohol dehydrogenase-like C-terminal" evidence="7">
    <location>
        <begin position="227"/>
        <end position="294"/>
    </location>
</feature>
<evidence type="ECO:0008006" key="10">
    <source>
        <dbReference type="Google" id="ProtNLM"/>
    </source>
</evidence>
<evidence type="ECO:0000259" key="8">
    <source>
        <dbReference type="Pfam" id="PF08240"/>
    </source>
</evidence>
<dbReference type="PANTHER" id="PTHR42813:SF1">
    <property type="entry name" value="DEHYDROGENASE, PUTATIVE (AFU_ORTHOLOGUE AFUA_5G03930)-RELATED"/>
    <property type="match status" value="1"/>
</dbReference>
<feature type="region of interest" description="Disordered" evidence="6">
    <location>
        <begin position="1"/>
        <end position="24"/>
    </location>
</feature>
<dbReference type="PROSITE" id="PS00059">
    <property type="entry name" value="ADH_ZINC"/>
    <property type="match status" value="1"/>
</dbReference>
<keyword evidence="3 5" id="KW-0862">Zinc</keyword>
<dbReference type="SUPFAM" id="SSF51735">
    <property type="entry name" value="NAD(P)-binding Rossmann-fold domains"/>
    <property type="match status" value="1"/>
</dbReference>
<dbReference type="Pfam" id="PF00107">
    <property type="entry name" value="ADH_zinc_N"/>
    <property type="match status" value="1"/>
</dbReference>